<proteinExistence type="predicted"/>
<gene>
    <name evidence="1" type="ORF">JETT_1332</name>
</gene>
<evidence type="ECO:0008006" key="3">
    <source>
        <dbReference type="Google" id="ProtNLM"/>
    </source>
</evidence>
<dbReference type="InterPro" id="IPR025354">
    <property type="entry name" value="DUF4258"/>
</dbReference>
<organism evidence="1 2">
    <name type="scientific">Candidatus Jettenia ecosi</name>
    <dbReference type="NCBI Taxonomy" id="2494326"/>
    <lineage>
        <taxon>Bacteria</taxon>
        <taxon>Pseudomonadati</taxon>
        <taxon>Planctomycetota</taxon>
        <taxon>Candidatus Brocadiia</taxon>
        <taxon>Candidatus Brocadiales</taxon>
        <taxon>Candidatus Brocadiaceae</taxon>
        <taxon>Candidatus Jettenia</taxon>
    </lineage>
</organism>
<evidence type="ECO:0000313" key="2">
    <source>
        <dbReference type="Proteomes" id="UP000319783"/>
    </source>
</evidence>
<accession>A0A533QCG3</accession>
<comment type="caution">
    <text evidence="1">The sequence shown here is derived from an EMBL/GenBank/DDBJ whole genome shotgun (WGS) entry which is preliminary data.</text>
</comment>
<dbReference type="AlphaFoldDB" id="A0A533QCG3"/>
<sequence length="94" mass="11037">MKKILFLPHAIRQMSRVDRMISTSEVHKAIDNGEIIEDYPEDVRGHSCLILGHGEDNRPIHIVCSPKEDYLAIITAYLPDYEQWEDNFRKRKKT</sequence>
<evidence type="ECO:0000313" key="1">
    <source>
        <dbReference type="EMBL" id="TLD42398.1"/>
    </source>
</evidence>
<dbReference type="Proteomes" id="UP000319783">
    <property type="component" value="Unassembled WGS sequence"/>
</dbReference>
<name>A0A533QCG3_9BACT</name>
<reference evidence="1 2" key="1">
    <citation type="submission" date="2019-04" db="EMBL/GenBank/DDBJ databases">
        <title>Genome of a novel bacterium Candidatus Jettenia ecosi reconstructed from metagenome of an anammox bioreactor.</title>
        <authorList>
            <person name="Mardanov A.V."/>
            <person name="Beletsky A.V."/>
            <person name="Ravin N.V."/>
            <person name="Botchkova E.A."/>
            <person name="Litti Y.V."/>
            <person name="Nozhevnikova A.N."/>
        </authorList>
    </citation>
    <scope>NUCLEOTIDE SEQUENCE [LARGE SCALE GENOMIC DNA]</scope>
    <source>
        <strain evidence="1">J2</strain>
    </source>
</reference>
<protein>
    <recommendedName>
        <fullName evidence="3">DUF4258 domain-containing protein</fullName>
    </recommendedName>
</protein>
<dbReference type="EMBL" id="SULG01000021">
    <property type="protein sequence ID" value="TLD42398.1"/>
    <property type="molecule type" value="Genomic_DNA"/>
</dbReference>
<dbReference type="Pfam" id="PF14076">
    <property type="entry name" value="DUF4258"/>
    <property type="match status" value="1"/>
</dbReference>